<gene>
    <name evidence="9" type="ORF">WDJ50_03945</name>
</gene>
<sequence>MSNHGGLHPAQPFPKAAREQVLKAQLRANLRKVTHTIRDKRANVVAELPHWEGLRDLGAATKDASLAQLSDRLLQLEQSVKARGGQVHWARDAKEARDIVARIALAHRVDELIKVKSITSDEIELNKALEEKGIHAIETDLAELIVQLSDDRPSHILVPAIHRNRAEIQALFNAELPGEGQLPDTPAELAGAARRYLRRKFLTTKMAVSGANFAIAETGTVCVVESEGNGRMCLTMPEVLVSIMGIEKVLEKVEDISVFMELLPRSSTAERMNPYNSFWSGVTPGDGPQEFHLILLDNGRTNVLADDFGRQTLRCIRCSACLNVCPVYERAGGHAYGSVYPGPIGAILTPQLLGMHDRNANTLPGASTLCGACYDVCPVKINIPQVLIYLRTQANVQKGLSAEALAMQGMKFVMSEGWRFEGALKLARVGQGPLVQGDAITSLPGLLGGWTQSRDLRPFPKEGFREWWKHREGGGGQMAEGKATPPEVVQKDEGGKFGAEAPREDTP</sequence>
<dbReference type="PANTHER" id="PTHR47153">
    <property type="entry name" value="LACTATE UTILIZATION PROTEIN B"/>
    <property type="match status" value="1"/>
</dbReference>
<dbReference type="Pfam" id="PF11870">
    <property type="entry name" value="LutB_C"/>
    <property type="match status" value="1"/>
</dbReference>
<evidence type="ECO:0000256" key="2">
    <source>
        <dbReference type="ARBA" id="ARBA00022723"/>
    </source>
</evidence>
<dbReference type="SUPFAM" id="SSF100950">
    <property type="entry name" value="NagB/RpiA/CoA transferase-like"/>
    <property type="match status" value="1"/>
</dbReference>
<dbReference type="Pfam" id="PF02589">
    <property type="entry name" value="LUD_dom"/>
    <property type="match status" value="1"/>
</dbReference>
<feature type="domain" description="LUD" evidence="6">
    <location>
        <begin position="75"/>
        <end position="295"/>
    </location>
</feature>
<dbReference type="PROSITE" id="PS00198">
    <property type="entry name" value="4FE4S_FER_1"/>
    <property type="match status" value="1"/>
</dbReference>
<keyword evidence="2" id="KW-0479">Metal-binding</keyword>
<evidence type="ECO:0000259" key="6">
    <source>
        <dbReference type="Pfam" id="PF02589"/>
    </source>
</evidence>
<protein>
    <submittedName>
        <fullName evidence="9">Lactate utilization protein B</fullName>
    </submittedName>
</protein>
<accession>A0AAU6Q4T9</accession>
<evidence type="ECO:0000256" key="3">
    <source>
        <dbReference type="ARBA" id="ARBA00023004"/>
    </source>
</evidence>
<keyword evidence="1" id="KW-0004">4Fe-4S</keyword>
<dbReference type="GO" id="GO:0051539">
    <property type="term" value="F:4 iron, 4 sulfur cluster binding"/>
    <property type="evidence" value="ECO:0007669"/>
    <property type="project" value="UniProtKB-KW"/>
</dbReference>
<dbReference type="InterPro" id="IPR004452">
    <property type="entry name" value="LutB/LldF"/>
</dbReference>
<dbReference type="GO" id="GO:0046872">
    <property type="term" value="F:metal ion binding"/>
    <property type="evidence" value="ECO:0007669"/>
    <property type="project" value="UniProtKB-KW"/>
</dbReference>
<dbReference type="Gene3D" id="3.30.70.20">
    <property type="match status" value="1"/>
</dbReference>
<feature type="domain" description="4Fe-4S ferredoxin-type" evidence="8">
    <location>
        <begin position="313"/>
        <end position="381"/>
    </location>
</feature>
<keyword evidence="3" id="KW-0408">Iron</keyword>
<feature type="compositionally biased region" description="Basic and acidic residues" evidence="5">
    <location>
        <begin position="489"/>
        <end position="507"/>
    </location>
</feature>
<dbReference type="EMBL" id="CP149782">
    <property type="protein sequence ID" value="WYF45286.1"/>
    <property type="molecule type" value="Genomic_DNA"/>
</dbReference>
<dbReference type="InterPro" id="IPR003741">
    <property type="entry name" value="LUD_dom"/>
</dbReference>
<dbReference type="SUPFAM" id="SSF54862">
    <property type="entry name" value="4Fe-4S ferredoxins"/>
    <property type="match status" value="1"/>
</dbReference>
<feature type="domain" description="Lactate utilization protein B C-terminal" evidence="7">
    <location>
        <begin position="401"/>
        <end position="472"/>
    </location>
</feature>
<dbReference type="Pfam" id="PF13183">
    <property type="entry name" value="Fer4_8"/>
    <property type="match status" value="1"/>
</dbReference>
<dbReference type="InterPro" id="IPR024569">
    <property type="entry name" value="LutB_C"/>
</dbReference>
<evidence type="ECO:0000313" key="9">
    <source>
        <dbReference type="EMBL" id="WYF45286.1"/>
    </source>
</evidence>
<evidence type="ECO:0000259" key="7">
    <source>
        <dbReference type="Pfam" id="PF11870"/>
    </source>
</evidence>
<proteinExistence type="predicted"/>
<feature type="region of interest" description="Disordered" evidence="5">
    <location>
        <begin position="470"/>
        <end position="507"/>
    </location>
</feature>
<organism evidence="9">
    <name type="scientific">Deinococcus sp. VB142</name>
    <dbReference type="NCBI Taxonomy" id="3112952"/>
    <lineage>
        <taxon>Bacteria</taxon>
        <taxon>Thermotogati</taxon>
        <taxon>Deinococcota</taxon>
        <taxon>Deinococci</taxon>
        <taxon>Deinococcales</taxon>
        <taxon>Deinococcaceae</taxon>
        <taxon>Deinococcus</taxon>
    </lineage>
</organism>
<reference evidence="9" key="1">
    <citation type="submission" date="2024-03" db="EMBL/GenBank/DDBJ databases">
        <title>Deinococcus weizhi sp. nov., isolated from human skin.</title>
        <authorList>
            <person name="Wei Z."/>
            <person name="Tian F."/>
            <person name="Yang C."/>
            <person name="Xin L.T."/>
            <person name="Wen Z.J."/>
            <person name="Lan K.C."/>
            <person name="Yu L."/>
            <person name="Zhe W."/>
            <person name="Dan F.D."/>
            <person name="Jun W."/>
            <person name="Rui Z."/>
            <person name="Yong X.J."/>
            <person name="Ting Y."/>
            <person name="Wei X."/>
            <person name="Xu Z.G."/>
            <person name="Xin Z."/>
            <person name="Dong F.G."/>
            <person name="Ni X.M."/>
            <person name="Zheng M.G."/>
            <person name="Chun Y."/>
            <person name="Qian W.X."/>
        </authorList>
    </citation>
    <scope>NUCLEOTIDE SEQUENCE</scope>
    <source>
        <strain evidence="9">VB142</strain>
    </source>
</reference>
<dbReference type="Gene3D" id="3.40.50.10420">
    <property type="entry name" value="NagB/RpiA/CoA transferase-like"/>
    <property type="match status" value="1"/>
</dbReference>
<keyword evidence="4" id="KW-0411">Iron-sulfur</keyword>
<dbReference type="GO" id="GO:0006089">
    <property type="term" value="P:lactate metabolic process"/>
    <property type="evidence" value="ECO:0007669"/>
    <property type="project" value="InterPro"/>
</dbReference>
<dbReference type="InterPro" id="IPR017896">
    <property type="entry name" value="4Fe4S_Fe-S-bd"/>
</dbReference>
<dbReference type="InterPro" id="IPR017900">
    <property type="entry name" value="4Fe4S_Fe_S_CS"/>
</dbReference>
<evidence type="ECO:0000259" key="8">
    <source>
        <dbReference type="Pfam" id="PF13183"/>
    </source>
</evidence>
<evidence type="ECO:0000256" key="4">
    <source>
        <dbReference type="ARBA" id="ARBA00023014"/>
    </source>
</evidence>
<dbReference type="PANTHER" id="PTHR47153:SF2">
    <property type="entry name" value="LACTATE UTILIZATION PROTEIN B"/>
    <property type="match status" value="1"/>
</dbReference>
<dbReference type="AlphaFoldDB" id="A0AAU6Q4T9"/>
<dbReference type="InterPro" id="IPR024185">
    <property type="entry name" value="FTHF_cligase-like_sf"/>
</dbReference>
<evidence type="ECO:0000256" key="5">
    <source>
        <dbReference type="SAM" id="MobiDB-lite"/>
    </source>
</evidence>
<dbReference type="RefSeq" id="WP_339096493.1">
    <property type="nucleotide sequence ID" value="NZ_CP149782.1"/>
</dbReference>
<dbReference type="InterPro" id="IPR037171">
    <property type="entry name" value="NagB/RpiA_transferase-like"/>
</dbReference>
<name>A0AAU6Q4T9_9DEIO</name>
<evidence type="ECO:0000256" key="1">
    <source>
        <dbReference type="ARBA" id="ARBA00022485"/>
    </source>
</evidence>